<accession>A0A8W8NK27</accession>
<dbReference type="EnsemblMetazoa" id="G6547.1">
    <property type="protein sequence ID" value="G6547.1:cds"/>
    <property type="gene ID" value="G6547"/>
</dbReference>
<feature type="chain" id="PRO_5042432133" description="Sushi domain-containing protein" evidence="3">
    <location>
        <begin position="24"/>
        <end position="315"/>
    </location>
</feature>
<proteinExistence type="predicted"/>
<keyword evidence="5" id="KW-1185">Reference proteome</keyword>
<evidence type="ECO:0000256" key="3">
    <source>
        <dbReference type="SAM" id="SignalP"/>
    </source>
</evidence>
<keyword evidence="2" id="KW-1133">Transmembrane helix</keyword>
<dbReference type="OMA" id="ANIDMPC"/>
<dbReference type="Proteomes" id="UP000005408">
    <property type="component" value="Unassembled WGS sequence"/>
</dbReference>
<evidence type="ECO:0000313" key="5">
    <source>
        <dbReference type="Proteomes" id="UP000005408"/>
    </source>
</evidence>
<feature type="region of interest" description="Disordered" evidence="1">
    <location>
        <begin position="227"/>
        <end position="247"/>
    </location>
</feature>
<sequence>MSRINSLLPPLSVLALFLPVCLSVQKAVTIEDPCTDDHKYTLGRDGLIVIKADGNKFFTGSCVVTLRAEDPRYQCSKLCFTVDSFKFQVCNLRLAFYDTGVWNYGSAAPSWVGECGANRNLQNKKWCSSGSTTTIRLENLKGIATSMVQKYSFYMTAVSICSEDARIPQEQVADSAFGGSMSVTVIIIIAVLGCVTICTCVVVIFLVWYVKRHSAVERQRDRDYHNQTLHISPSGSDNYHPVQATDNGCHSEQETFGLMKESTQNDRIWQEPSAPPPEAEVTDPEDQRPPSYCSTPPEYRPFIPNCEQPSSEEKV</sequence>
<keyword evidence="2" id="KW-0472">Membrane</keyword>
<keyword evidence="3" id="KW-0732">Signal</keyword>
<feature type="signal peptide" evidence="3">
    <location>
        <begin position="1"/>
        <end position="23"/>
    </location>
</feature>
<evidence type="ECO:0008006" key="6">
    <source>
        <dbReference type="Google" id="ProtNLM"/>
    </source>
</evidence>
<evidence type="ECO:0000256" key="1">
    <source>
        <dbReference type="SAM" id="MobiDB-lite"/>
    </source>
</evidence>
<evidence type="ECO:0000256" key="2">
    <source>
        <dbReference type="SAM" id="Phobius"/>
    </source>
</evidence>
<organism evidence="4 5">
    <name type="scientific">Magallana gigas</name>
    <name type="common">Pacific oyster</name>
    <name type="synonym">Crassostrea gigas</name>
    <dbReference type="NCBI Taxonomy" id="29159"/>
    <lineage>
        <taxon>Eukaryota</taxon>
        <taxon>Metazoa</taxon>
        <taxon>Spiralia</taxon>
        <taxon>Lophotrochozoa</taxon>
        <taxon>Mollusca</taxon>
        <taxon>Bivalvia</taxon>
        <taxon>Autobranchia</taxon>
        <taxon>Pteriomorphia</taxon>
        <taxon>Ostreida</taxon>
        <taxon>Ostreoidea</taxon>
        <taxon>Ostreidae</taxon>
        <taxon>Magallana</taxon>
    </lineage>
</organism>
<dbReference type="OrthoDB" id="6082079at2759"/>
<name>A0A8W8NK27_MAGGI</name>
<protein>
    <recommendedName>
        <fullName evidence="6">Sushi domain-containing protein</fullName>
    </recommendedName>
</protein>
<keyword evidence="2" id="KW-0812">Transmembrane</keyword>
<dbReference type="AlphaFoldDB" id="A0A8W8NK27"/>
<feature type="transmembrane region" description="Helical" evidence="2">
    <location>
        <begin position="185"/>
        <end position="210"/>
    </location>
</feature>
<feature type="region of interest" description="Disordered" evidence="1">
    <location>
        <begin position="262"/>
        <end position="315"/>
    </location>
</feature>
<evidence type="ECO:0000313" key="4">
    <source>
        <dbReference type="EnsemblMetazoa" id="G6547.1:cds"/>
    </source>
</evidence>
<feature type="compositionally biased region" description="Polar residues" evidence="1">
    <location>
        <begin position="227"/>
        <end position="237"/>
    </location>
</feature>
<dbReference type="EnsemblMetazoa" id="G6547.2">
    <property type="protein sequence ID" value="G6547.2:cds"/>
    <property type="gene ID" value="G6547"/>
</dbReference>
<reference evidence="4" key="1">
    <citation type="submission" date="2022-08" db="UniProtKB">
        <authorList>
            <consortium name="EnsemblMetazoa"/>
        </authorList>
    </citation>
    <scope>IDENTIFICATION</scope>
    <source>
        <strain evidence="4">05x7-T-G4-1.051#20</strain>
    </source>
</reference>